<dbReference type="InterPro" id="IPR029044">
    <property type="entry name" value="Nucleotide-diphossugar_trans"/>
</dbReference>
<keyword evidence="3" id="KW-1185">Reference proteome</keyword>
<evidence type="ECO:0000313" key="2">
    <source>
        <dbReference type="EMBL" id="OYD52627.1"/>
    </source>
</evidence>
<dbReference type="InterPro" id="IPR050834">
    <property type="entry name" value="Glycosyltransf_2"/>
</dbReference>
<sequence length="318" mass="35294">MSQVVPKVSVIMPAFNVKAFIAEAINSVFLQDVPGVEILVIDDGSRDGTADFVEQNFPVVRLFRKDNGGSATARNVGLREARGEYIAFLDADDVWLPGKLKAQLDYFEAHPDIAMLGTGFAPWVADADGRFGDPAALAAGNAAIDPAAVDPDASGWGYHKMLLDNYVWTTTVMMRRALVERIGLFDETLRLGQDYDFFLRASRETEIHVLKRVFAVYRQHPGSAIARGADFNYAAHIIRRATGRWGLSSPNGESITPQQLSERLQHIHFSCGYRHYSKGHYGKAMPEFIASCREKPSHLKSWIFATVCWLCGIVEGKK</sequence>
<accession>A0A235EVM8</accession>
<dbReference type="OrthoDB" id="433681at2"/>
<proteinExistence type="predicted"/>
<dbReference type="Pfam" id="PF00535">
    <property type="entry name" value="Glycos_transf_2"/>
    <property type="match status" value="1"/>
</dbReference>
<dbReference type="RefSeq" id="WP_094269644.1">
    <property type="nucleotide sequence ID" value="NZ_NOIH01000033.1"/>
</dbReference>
<organism evidence="2 3">
    <name type="scientific">Thauera propionica</name>
    <dbReference type="NCBI Taxonomy" id="2019431"/>
    <lineage>
        <taxon>Bacteria</taxon>
        <taxon>Pseudomonadati</taxon>
        <taxon>Pseudomonadota</taxon>
        <taxon>Betaproteobacteria</taxon>
        <taxon>Rhodocyclales</taxon>
        <taxon>Zoogloeaceae</taxon>
        <taxon>Thauera</taxon>
    </lineage>
</organism>
<dbReference type="Gene3D" id="3.90.550.10">
    <property type="entry name" value="Spore Coat Polysaccharide Biosynthesis Protein SpsA, Chain A"/>
    <property type="match status" value="1"/>
</dbReference>
<reference evidence="2 3" key="1">
    <citation type="submission" date="2017-07" db="EMBL/GenBank/DDBJ databases">
        <title>Thauera sp. KNDSS-Mac4 genome sequence and assembly.</title>
        <authorList>
            <person name="Mayilraj S."/>
        </authorList>
    </citation>
    <scope>NUCLEOTIDE SEQUENCE [LARGE SCALE GENOMIC DNA]</scope>
    <source>
        <strain evidence="2 3">KNDSS-Mac4</strain>
    </source>
</reference>
<dbReference type="EMBL" id="NOIH01000033">
    <property type="protein sequence ID" value="OYD52627.1"/>
    <property type="molecule type" value="Genomic_DNA"/>
</dbReference>
<dbReference type="Proteomes" id="UP000215181">
    <property type="component" value="Unassembled WGS sequence"/>
</dbReference>
<dbReference type="PANTHER" id="PTHR43685">
    <property type="entry name" value="GLYCOSYLTRANSFERASE"/>
    <property type="match status" value="1"/>
</dbReference>
<feature type="domain" description="Glycosyltransferase 2-like" evidence="1">
    <location>
        <begin position="9"/>
        <end position="119"/>
    </location>
</feature>
<evidence type="ECO:0000259" key="1">
    <source>
        <dbReference type="Pfam" id="PF00535"/>
    </source>
</evidence>
<dbReference type="PANTHER" id="PTHR43685:SF2">
    <property type="entry name" value="GLYCOSYLTRANSFERASE 2-LIKE DOMAIN-CONTAINING PROTEIN"/>
    <property type="match status" value="1"/>
</dbReference>
<name>A0A235EVM8_9RHOO</name>
<dbReference type="SUPFAM" id="SSF53448">
    <property type="entry name" value="Nucleotide-diphospho-sugar transferases"/>
    <property type="match status" value="1"/>
</dbReference>
<evidence type="ECO:0000313" key="3">
    <source>
        <dbReference type="Proteomes" id="UP000215181"/>
    </source>
</evidence>
<protein>
    <recommendedName>
        <fullName evidence="1">Glycosyltransferase 2-like domain-containing protein</fullName>
    </recommendedName>
</protein>
<dbReference type="AlphaFoldDB" id="A0A235EVM8"/>
<dbReference type="InterPro" id="IPR001173">
    <property type="entry name" value="Glyco_trans_2-like"/>
</dbReference>
<comment type="caution">
    <text evidence="2">The sequence shown here is derived from an EMBL/GenBank/DDBJ whole genome shotgun (WGS) entry which is preliminary data.</text>
</comment>
<gene>
    <name evidence="2" type="ORF">CGK74_17355</name>
</gene>